<evidence type="ECO:0000256" key="2">
    <source>
        <dbReference type="ARBA" id="ARBA00022692"/>
    </source>
</evidence>
<sequence length="142" mass="15493">MEWFQALTTLALGGLFGGILAFSALFAPLVFTKLPMEQAGPFIRAVFPWYYLYVIVFGFLSAIFAGLAGAGFWVLFPSALVGLASVYTRQVLMLQINELRDRELAGDTAAGAEFNSKHRLSVIINSVQLLVAGAVLVCWAWN</sequence>
<dbReference type="Pfam" id="PF13664">
    <property type="entry name" value="DUF4149"/>
    <property type="match status" value="1"/>
</dbReference>
<evidence type="ECO:0000256" key="1">
    <source>
        <dbReference type="ARBA" id="ARBA00004370"/>
    </source>
</evidence>
<keyword evidence="3 5" id="KW-1133">Transmembrane helix</keyword>
<dbReference type="EMBL" id="JANKHG010000001">
    <property type="protein sequence ID" value="MCR2745266.1"/>
    <property type="molecule type" value="Genomic_DNA"/>
</dbReference>
<name>A0ABT1XDB3_9BURK</name>
<reference evidence="7" key="1">
    <citation type="submission" date="2022-07" db="EMBL/GenBank/DDBJ databases">
        <authorList>
            <person name="Xamxidin M."/>
        </authorList>
    </citation>
    <scope>NUCLEOTIDE SEQUENCE</scope>
    <source>
        <strain evidence="7">YS8-69</strain>
    </source>
</reference>
<evidence type="ECO:0000313" key="7">
    <source>
        <dbReference type="EMBL" id="MCR2745266.1"/>
    </source>
</evidence>
<feature type="transmembrane region" description="Helical" evidence="5">
    <location>
        <begin position="51"/>
        <end position="76"/>
    </location>
</feature>
<evidence type="ECO:0000313" key="8">
    <source>
        <dbReference type="Proteomes" id="UP001165267"/>
    </source>
</evidence>
<keyword evidence="8" id="KW-1185">Reference proteome</keyword>
<proteinExistence type="predicted"/>
<feature type="transmembrane region" description="Helical" evidence="5">
    <location>
        <begin position="122"/>
        <end position="141"/>
    </location>
</feature>
<accession>A0ABT1XDB3</accession>
<gene>
    <name evidence="7" type="ORF">NSP04_01230</name>
</gene>
<comment type="caution">
    <text evidence="7">The sequence shown here is derived from an EMBL/GenBank/DDBJ whole genome shotgun (WGS) entry which is preliminary data.</text>
</comment>
<dbReference type="InterPro" id="IPR025423">
    <property type="entry name" value="TMEM205-like"/>
</dbReference>
<organism evidence="7 8">
    <name type="scientific">Limnobacter parvus</name>
    <dbReference type="NCBI Taxonomy" id="2939690"/>
    <lineage>
        <taxon>Bacteria</taxon>
        <taxon>Pseudomonadati</taxon>
        <taxon>Pseudomonadota</taxon>
        <taxon>Betaproteobacteria</taxon>
        <taxon>Burkholderiales</taxon>
        <taxon>Burkholderiaceae</taxon>
        <taxon>Limnobacter</taxon>
    </lineage>
</organism>
<keyword evidence="2 5" id="KW-0812">Transmembrane</keyword>
<keyword evidence="4 5" id="KW-0472">Membrane</keyword>
<evidence type="ECO:0000256" key="3">
    <source>
        <dbReference type="ARBA" id="ARBA00022989"/>
    </source>
</evidence>
<evidence type="ECO:0000256" key="5">
    <source>
        <dbReference type="SAM" id="Phobius"/>
    </source>
</evidence>
<dbReference type="RefSeq" id="WP_257510515.1">
    <property type="nucleotide sequence ID" value="NZ_JANKHG010000001.1"/>
</dbReference>
<evidence type="ECO:0000259" key="6">
    <source>
        <dbReference type="Pfam" id="PF13664"/>
    </source>
</evidence>
<dbReference type="Proteomes" id="UP001165267">
    <property type="component" value="Unassembled WGS sequence"/>
</dbReference>
<evidence type="ECO:0000256" key="4">
    <source>
        <dbReference type="ARBA" id="ARBA00023136"/>
    </source>
</evidence>
<feature type="transmembrane region" description="Helical" evidence="5">
    <location>
        <begin position="6"/>
        <end position="31"/>
    </location>
</feature>
<comment type="subcellular location">
    <subcellularLocation>
        <location evidence="1">Membrane</location>
    </subcellularLocation>
</comment>
<protein>
    <submittedName>
        <fullName evidence="7">DUF4149 domain-containing protein</fullName>
    </submittedName>
</protein>
<feature type="domain" description="TMEM205-like" evidence="6">
    <location>
        <begin position="10"/>
        <end position="101"/>
    </location>
</feature>